<dbReference type="PANTHER" id="PTHR47936">
    <property type="entry name" value="PPR_LONG DOMAIN-CONTAINING PROTEIN"/>
    <property type="match status" value="1"/>
</dbReference>
<sequence length="604" mass="67690">MKGREFNKKPKFKKIGHLQEDNFESRIRPRYGVGLHMTLFSFTTRASRVRPASKLFIPQNHVQFHGGSHPQGYKDVRIVQKHEAWFVKVVCTLFFYSQPLNDSCLGYLRMNLTPSIEFQVVKWLNHPAFGLKLFEFSRVNFNITHSFQTYNLLLRSFCNMGLHLSAKLVFDYMRIDGHLPDSSVVGSMISSFARAGNFGMAKTLLAEIQSDEVGISVFSVNNLLNMMIKQNQVEEAVSLYKENLGSNFYPDNWTFNILIQGLCKAGQVDQAFEFFYGMRSFDCSPDILTYNTIIGGLCRANEVDRGHKLLNEIQSRGDPAPDVVTYTSVISGYCKLGKMWEASALFNQMINSGTVPTVVTLNVLIDGFGKVGDMLSAKSMFGKMVSFGCVADVVTFTSLIDGYCRNGDVNQSLQLWNAMKARNIPPNVYTFAITINALCKENRLHEARELLRELKCTSIVPKPFIFNPVIDGFCKLGDLDEANLIVVEMEEKKCYPDKVTFTILIIGHCMKGRMLDAIGIFNKMLSVGCTPDFVTVNSLASLLFKAGMPIEASRVTTIVSQDMKLASSSSLDNNVPLRINRVVPVAATQSTVSTLKHKLPSIQR</sequence>
<evidence type="ECO:0008006" key="6">
    <source>
        <dbReference type="Google" id="ProtNLM"/>
    </source>
</evidence>
<keyword evidence="2" id="KW-0677">Repeat</keyword>
<dbReference type="NCBIfam" id="TIGR00756">
    <property type="entry name" value="PPR"/>
    <property type="match status" value="9"/>
</dbReference>
<feature type="repeat" description="PPR" evidence="3">
    <location>
        <begin position="497"/>
        <end position="531"/>
    </location>
</feature>
<evidence type="ECO:0000313" key="4">
    <source>
        <dbReference type="EMBL" id="KAK8513734.1"/>
    </source>
</evidence>
<feature type="repeat" description="PPR" evidence="3">
    <location>
        <begin position="392"/>
        <end position="426"/>
    </location>
</feature>
<accession>A0ABR2C2X3</accession>
<protein>
    <recommendedName>
        <fullName evidence="6">Pentatricopeptide repeat-containing protein</fullName>
    </recommendedName>
</protein>
<dbReference type="PANTHER" id="PTHR47936:SF1">
    <property type="entry name" value="PENTATRICOPEPTIDE REPEAT-CONTAINING PROTEIN GUN1, CHLOROPLASTIC"/>
    <property type="match status" value="1"/>
</dbReference>
<dbReference type="InterPro" id="IPR011990">
    <property type="entry name" value="TPR-like_helical_dom_sf"/>
</dbReference>
<feature type="repeat" description="PPR" evidence="3">
    <location>
        <begin position="251"/>
        <end position="285"/>
    </location>
</feature>
<name>A0ABR2C2X3_9ROSI</name>
<reference evidence="4 5" key="1">
    <citation type="journal article" date="2024" name="G3 (Bethesda)">
        <title>Genome assembly of Hibiscus sabdariffa L. provides insights into metabolisms of medicinal natural products.</title>
        <authorList>
            <person name="Kim T."/>
        </authorList>
    </citation>
    <scope>NUCLEOTIDE SEQUENCE [LARGE SCALE GENOMIC DNA]</scope>
    <source>
        <strain evidence="4">TK-2024</strain>
        <tissue evidence="4">Old leaves</tissue>
    </source>
</reference>
<feature type="repeat" description="PPR" evidence="3">
    <location>
        <begin position="322"/>
        <end position="356"/>
    </location>
</feature>
<dbReference type="Proteomes" id="UP001472677">
    <property type="component" value="Unassembled WGS sequence"/>
</dbReference>
<feature type="repeat" description="PPR" evidence="3">
    <location>
        <begin position="427"/>
        <end position="461"/>
    </location>
</feature>
<proteinExistence type="inferred from homology"/>
<organism evidence="4 5">
    <name type="scientific">Hibiscus sabdariffa</name>
    <name type="common">roselle</name>
    <dbReference type="NCBI Taxonomy" id="183260"/>
    <lineage>
        <taxon>Eukaryota</taxon>
        <taxon>Viridiplantae</taxon>
        <taxon>Streptophyta</taxon>
        <taxon>Embryophyta</taxon>
        <taxon>Tracheophyta</taxon>
        <taxon>Spermatophyta</taxon>
        <taxon>Magnoliopsida</taxon>
        <taxon>eudicotyledons</taxon>
        <taxon>Gunneridae</taxon>
        <taxon>Pentapetalae</taxon>
        <taxon>rosids</taxon>
        <taxon>malvids</taxon>
        <taxon>Malvales</taxon>
        <taxon>Malvaceae</taxon>
        <taxon>Malvoideae</taxon>
        <taxon>Hibiscus</taxon>
    </lineage>
</organism>
<evidence type="ECO:0000256" key="2">
    <source>
        <dbReference type="ARBA" id="ARBA00022737"/>
    </source>
</evidence>
<feature type="repeat" description="PPR" evidence="3">
    <location>
        <begin position="462"/>
        <end position="496"/>
    </location>
</feature>
<dbReference type="Gene3D" id="1.25.40.10">
    <property type="entry name" value="Tetratricopeptide repeat domain"/>
    <property type="match status" value="4"/>
</dbReference>
<dbReference type="Pfam" id="PF13041">
    <property type="entry name" value="PPR_2"/>
    <property type="match status" value="4"/>
</dbReference>
<evidence type="ECO:0000256" key="3">
    <source>
        <dbReference type="PROSITE-ProRule" id="PRU00708"/>
    </source>
</evidence>
<comment type="similarity">
    <text evidence="1">Belongs to the PPR family. P subfamily.</text>
</comment>
<gene>
    <name evidence="4" type="ORF">V6N12_052904</name>
</gene>
<evidence type="ECO:0000313" key="5">
    <source>
        <dbReference type="Proteomes" id="UP001472677"/>
    </source>
</evidence>
<feature type="repeat" description="PPR" evidence="3">
    <location>
        <begin position="146"/>
        <end position="180"/>
    </location>
</feature>
<dbReference type="PROSITE" id="PS51375">
    <property type="entry name" value="PPR"/>
    <property type="match status" value="9"/>
</dbReference>
<dbReference type="EMBL" id="JBBPBM010000069">
    <property type="protein sequence ID" value="KAK8513734.1"/>
    <property type="molecule type" value="Genomic_DNA"/>
</dbReference>
<keyword evidence="5" id="KW-1185">Reference proteome</keyword>
<comment type="caution">
    <text evidence="4">The sequence shown here is derived from an EMBL/GenBank/DDBJ whole genome shotgun (WGS) entry which is preliminary data.</text>
</comment>
<feature type="repeat" description="PPR" evidence="3">
    <location>
        <begin position="357"/>
        <end position="391"/>
    </location>
</feature>
<evidence type="ECO:0000256" key="1">
    <source>
        <dbReference type="ARBA" id="ARBA00007626"/>
    </source>
</evidence>
<dbReference type="InterPro" id="IPR002885">
    <property type="entry name" value="PPR_rpt"/>
</dbReference>
<dbReference type="Pfam" id="PF01535">
    <property type="entry name" value="PPR"/>
    <property type="match status" value="3"/>
</dbReference>
<feature type="repeat" description="PPR" evidence="3">
    <location>
        <begin position="286"/>
        <end position="320"/>
    </location>
</feature>